<evidence type="ECO:0000256" key="4">
    <source>
        <dbReference type="ARBA" id="ARBA00022692"/>
    </source>
</evidence>
<dbReference type="CDD" id="cd01347">
    <property type="entry name" value="ligand_gated_channel"/>
    <property type="match status" value="1"/>
</dbReference>
<name>A0ABU9G0L2_9GAMM</name>
<sequence>MTSSPRHFKRTLVAAFISAASYSPILLAADNTALDNTDVAKTLDQLVVTASGHEQQITDAPASITVVTQEELESKPYKDVTDALQDVPGVMVTGGGSSRDISMRGMSGKYTLILVDGKRQGSRETRPNSDNSGIEQGWTPPLSAIDHIEVVRGPMSSLYGSDALGGVINIITKKVQDKWGGEISASTTIQDNNKSGDSRQADIMVNGPLIKDKLGLQFYGQVSQRDEDDITNGYADQDINNGTAKVTWKLSDDQDIVFEAGKETQNRDTTTGKSSTSDSNTKYTRDHYAVTHNITVGDASAQTYITNEKIDNPSRDMYYEDTVLNNQTTISFDSHILTLGGQYQYEKLDDSGNGSSNGVDQLTRWQAALFVEDEYFLTDDLSLTSGLRYNKDENYGDNFSPRLYANWNFTPNWTLKGGVSTGYRSPDLRQGTDGWAQATGGRTGNALILGNSDLSPEKSVSGEAGLYWNNNKGTQISGTIYRTDYKDKITEERICDTGAGDASCTFDGDSSYTFLSQRYNVDRVVMQGVELTLNTHITKDVSFTGNYTYTESEQKTGAYAGEPLNRLPKHMINATTNWVMSDKMKSWARINYRGKSSDGLERTSISKGIPSYTFVDTGMSYALTKDVTVYAGIYNILDKEVDYDTYEEVLDGRRYNAKIRMTF</sequence>
<dbReference type="InterPro" id="IPR000531">
    <property type="entry name" value="Beta-barrel_TonB"/>
</dbReference>
<comment type="subcellular location">
    <subcellularLocation>
        <location evidence="1 10">Cell outer membrane</location>
        <topology evidence="1 10">Multi-pass membrane protein</topology>
    </subcellularLocation>
</comment>
<dbReference type="Gene3D" id="2.40.170.20">
    <property type="entry name" value="TonB-dependent receptor, beta-barrel domain"/>
    <property type="match status" value="1"/>
</dbReference>
<feature type="domain" description="TonB-dependent receptor plug" evidence="15">
    <location>
        <begin position="58"/>
        <end position="167"/>
    </location>
</feature>
<comment type="caution">
    <text evidence="16">The sequence shown here is derived from an EMBL/GenBank/DDBJ whole genome shotgun (WGS) entry which is preliminary data.</text>
</comment>
<feature type="domain" description="TonB-dependent receptor-like beta-barrel" evidence="14">
    <location>
        <begin position="224"/>
        <end position="636"/>
    </location>
</feature>
<keyword evidence="9 10" id="KW-0998">Cell outer membrane</keyword>
<feature type="compositionally biased region" description="Basic and acidic residues" evidence="12">
    <location>
        <begin position="118"/>
        <end position="127"/>
    </location>
</feature>
<keyword evidence="3 10" id="KW-1134">Transmembrane beta strand</keyword>
<keyword evidence="8 10" id="KW-0472">Membrane</keyword>
<evidence type="ECO:0000259" key="14">
    <source>
        <dbReference type="Pfam" id="PF00593"/>
    </source>
</evidence>
<feature type="signal peptide" evidence="13">
    <location>
        <begin position="1"/>
        <end position="28"/>
    </location>
</feature>
<dbReference type="EMBL" id="JBAKAR010000001">
    <property type="protein sequence ID" value="MEL0612010.1"/>
    <property type="molecule type" value="Genomic_DNA"/>
</dbReference>
<evidence type="ECO:0000256" key="9">
    <source>
        <dbReference type="ARBA" id="ARBA00023237"/>
    </source>
</evidence>
<keyword evidence="4 10" id="KW-0812">Transmembrane</keyword>
<dbReference type="InterPro" id="IPR012910">
    <property type="entry name" value="Plug_dom"/>
</dbReference>
<accession>A0ABU9G0L2</accession>
<comment type="similarity">
    <text evidence="10 11">Belongs to the TonB-dependent receptor family.</text>
</comment>
<evidence type="ECO:0000256" key="6">
    <source>
        <dbReference type="ARBA" id="ARBA00023065"/>
    </source>
</evidence>
<organism evidence="16 17">
    <name type="scientific">Marinomonas arenicola</name>
    <dbReference type="NCBI Taxonomy" id="569601"/>
    <lineage>
        <taxon>Bacteria</taxon>
        <taxon>Pseudomonadati</taxon>
        <taxon>Pseudomonadota</taxon>
        <taxon>Gammaproteobacteria</taxon>
        <taxon>Oceanospirillales</taxon>
        <taxon>Oceanospirillaceae</taxon>
        <taxon>Marinomonas</taxon>
    </lineage>
</organism>
<feature type="region of interest" description="Disordered" evidence="12">
    <location>
        <begin position="118"/>
        <end position="138"/>
    </location>
</feature>
<evidence type="ECO:0000256" key="3">
    <source>
        <dbReference type="ARBA" id="ARBA00022452"/>
    </source>
</evidence>
<dbReference type="PANTHER" id="PTHR30069">
    <property type="entry name" value="TONB-DEPENDENT OUTER MEMBRANE RECEPTOR"/>
    <property type="match status" value="1"/>
</dbReference>
<evidence type="ECO:0000259" key="15">
    <source>
        <dbReference type="Pfam" id="PF07715"/>
    </source>
</evidence>
<evidence type="ECO:0000256" key="10">
    <source>
        <dbReference type="PROSITE-ProRule" id="PRU01360"/>
    </source>
</evidence>
<dbReference type="Gene3D" id="2.170.130.10">
    <property type="entry name" value="TonB-dependent receptor, plug domain"/>
    <property type="match status" value="1"/>
</dbReference>
<evidence type="ECO:0000313" key="16">
    <source>
        <dbReference type="EMBL" id="MEL0612010.1"/>
    </source>
</evidence>
<dbReference type="InterPro" id="IPR039426">
    <property type="entry name" value="TonB-dep_rcpt-like"/>
</dbReference>
<keyword evidence="6" id="KW-0406">Ion transport</keyword>
<dbReference type="InterPro" id="IPR036942">
    <property type="entry name" value="Beta-barrel_TonB_sf"/>
</dbReference>
<proteinExistence type="inferred from homology"/>
<reference evidence="16 17" key="1">
    <citation type="submission" date="2024-02" db="EMBL/GenBank/DDBJ databases">
        <title>Bacteria isolated from the canopy kelp, Nereocystis luetkeana.</title>
        <authorList>
            <person name="Pfister C.A."/>
            <person name="Younker I.T."/>
            <person name="Light S.H."/>
        </authorList>
    </citation>
    <scope>NUCLEOTIDE SEQUENCE [LARGE SCALE GENOMIC DNA]</scope>
    <source>
        <strain evidence="16 17">TI.4.07</strain>
    </source>
</reference>
<evidence type="ECO:0000256" key="2">
    <source>
        <dbReference type="ARBA" id="ARBA00022448"/>
    </source>
</evidence>
<evidence type="ECO:0000256" key="12">
    <source>
        <dbReference type="SAM" id="MobiDB-lite"/>
    </source>
</evidence>
<feature type="chain" id="PRO_5045531157" evidence="13">
    <location>
        <begin position="29"/>
        <end position="663"/>
    </location>
</feature>
<evidence type="ECO:0000256" key="8">
    <source>
        <dbReference type="ARBA" id="ARBA00023136"/>
    </source>
</evidence>
<keyword evidence="2 10" id="KW-0813">Transport</keyword>
<dbReference type="PANTHER" id="PTHR30069:SF53">
    <property type="entry name" value="COLICIN I RECEPTOR-RELATED"/>
    <property type="match status" value="1"/>
</dbReference>
<evidence type="ECO:0000256" key="11">
    <source>
        <dbReference type="RuleBase" id="RU003357"/>
    </source>
</evidence>
<evidence type="ECO:0000256" key="5">
    <source>
        <dbReference type="ARBA" id="ARBA00022729"/>
    </source>
</evidence>
<dbReference type="PROSITE" id="PS52016">
    <property type="entry name" value="TONB_DEPENDENT_REC_3"/>
    <property type="match status" value="1"/>
</dbReference>
<dbReference type="Pfam" id="PF07715">
    <property type="entry name" value="Plug"/>
    <property type="match status" value="1"/>
</dbReference>
<evidence type="ECO:0000313" key="17">
    <source>
        <dbReference type="Proteomes" id="UP001379949"/>
    </source>
</evidence>
<feature type="region of interest" description="Disordered" evidence="12">
    <location>
        <begin position="260"/>
        <end position="281"/>
    </location>
</feature>
<dbReference type="Proteomes" id="UP001379949">
    <property type="component" value="Unassembled WGS sequence"/>
</dbReference>
<keyword evidence="17" id="KW-1185">Reference proteome</keyword>
<dbReference type="InterPro" id="IPR037066">
    <property type="entry name" value="Plug_dom_sf"/>
</dbReference>
<dbReference type="Pfam" id="PF00593">
    <property type="entry name" value="TonB_dep_Rec_b-barrel"/>
    <property type="match status" value="1"/>
</dbReference>
<keyword evidence="7 11" id="KW-0798">TonB box</keyword>
<keyword evidence="5 13" id="KW-0732">Signal</keyword>
<protein>
    <submittedName>
        <fullName evidence="16">Ligand-gated channel protein</fullName>
    </submittedName>
</protein>
<evidence type="ECO:0000256" key="13">
    <source>
        <dbReference type="SAM" id="SignalP"/>
    </source>
</evidence>
<feature type="compositionally biased region" description="Low complexity" evidence="12">
    <location>
        <begin position="268"/>
        <end position="281"/>
    </location>
</feature>
<evidence type="ECO:0000256" key="1">
    <source>
        <dbReference type="ARBA" id="ARBA00004571"/>
    </source>
</evidence>
<gene>
    <name evidence="16" type="ORF">V6242_02550</name>
</gene>
<dbReference type="SUPFAM" id="SSF56935">
    <property type="entry name" value="Porins"/>
    <property type="match status" value="1"/>
</dbReference>
<evidence type="ECO:0000256" key="7">
    <source>
        <dbReference type="ARBA" id="ARBA00023077"/>
    </source>
</evidence>
<dbReference type="NCBIfam" id="NF010038">
    <property type="entry name" value="PRK13513.1"/>
    <property type="match status" value="1"/>
</dbReference>
<dbReference type="RefSeq" id="WP_341566201.1">
    <property type="nucleotide sequence ID" value="NZ_JBAKAR010000001.1"/>
</dbReference>